<keyword evidence="2" id="KW-1185">Reference proteome</keyword>
<sequence>MGFDKEINLFELTERVVNKFRSESELELSGYEFEFKIKRDWYCPINRININLFIFGEDYAQTVYDEKYNTLDKVIDLLFVHLRDDAGFDNLKDGLIMANRHKIEARTEKLTERIDLLSKQLLISNGLKLMWTKISI</sequence>
<organism evidence="1 2">
    <name type="scientific">Tenacibaculum geojense</name>
    <dbReference type="NCBI Taxonomy" id="915352"/>
    <lineage>
        <taxon>Bacteria</taxon>
        <taxon>Pseudomonadati</taxon>
        <taxon>Bacteroidota</taxon>
        <taxon>Flavobacteriia</taxon>
        <taxon>Flavobacteriales</taxon>
        <taxon>Flavobacteriaceae</taxon>
        <taxon>Tenacibaculum</taxon>
    </lineage>
</organism>
<dbReference type="EMBL" id="JBHTJR010000004">
    <property type="protein sequence ID" value="MFD0991639.1"/>
    <property type="molecule type" value="Genomic_DNA"/>
</dbReference>
<proteinExistence type="predicted"/>
<gene>
    <name evidence="1" type="ORF">ACFQ1U_00330</name>
</gene>
<reference evidence="2" key="1">
    <citation type="journal article" date="2019" name="Int. J. Syst. Evol. Microbiol.">
        <title>The Global Catalogue of Microorganisms (GCM) 10K type strain sequencing project: providing services to taxonomists for standard genome sequencing and annotation.</title>
        <authorList>
            <consortium name="The Broad Institute Genomics Platform"/>
            <consortium name="The Broad Institute Genome Sequencing Center for Infectious Disease"/>
            <person name="Wu L."/>
            <person name="Ma J."/>
        </authorList>
    </citation>
    <scope>NUCLEOTIDE SEQUENCE [LARGE SCALE GENOMIC DNA]</scope>
    <source>
        <strain evidence="2">CCUG 60527</strain>
    </source>
</reference>
<accession>A0ABW3JMS6</accession>
<evidence type="ECO:0000313" key="2">
    <source>
        <dbReference type="Proteomes" id="UP001597062"/>
    </source>
</evidence>
<dbReference type="RefSeq" id="WP_386104137.1">
    <property type="nucleotide sequence ID" value="NZ_JBHTJR010000004.1"/>
</dbReference>
<comment type="caution">
    <text evidence="1">The sequence shown here is derived from an EMBL/GenBank/DDBJ whole genome shotgun (WGS) entry which is preliminary data.</text>
</comment>
<name>A0ABW3JMS6_9FLAO</name>
<dbReference type="Proteomes" id="UP001597062">
    <property type="component" value="Unassembled WGS sequence"/>
</dbReference>
<protein>
    <submittedName>
        <fullName evidence="1">Uncharacterized protein</fullName>
    </submittedName>
</protein>
<evidence type="ECO:0000313" key="1">
    <source>
        <dbReference type="EMBL" id="MFD0991639.1"/>
    </source>
</evidence>